<gene>
    <name evidence="2" type="ORF">C4B60_11375</name>
</gene>
<keyword evidence="3" id="KW-1185">Reference proteome</keyword>
<name>A0A2S5GB11_9BACL</name>
<feature type="domain" description="YozE SAM-like" evidence="1">
    <location>
        <begin position="3"/>
        <end position="65"/>
    </location>
</feature>
<dbReference type="Proteomes" id="UP000239047">
    <property type="component" value="Unassembled WGS sequence"/>
</dbReference>
<dbReference type="InterPro" id="IPR023089">
    <property type="entry name" value="YozE_SAM-like"/>
</dbReference>
<proteinExistence type="predicted"/>
<organism evidence="2 3">
    <name type="scientific">Jeotgalibacillus proteolyticus</name>
    <dbReference type="NCBI Taxonomy" id="2082395"/>
    <lineage>
        <taxon>Bacteria</taxon>
        <taxon>Bacillati</taxon>
        <taxon>Bacillota</taxon>
        <taxon>Bacilli</taxon>
        <taxon>Bacillales</taxon>
        <taxon>Caryophanaceae</taxon>
        <taxon>Jeotgalibacillus</taxon>
    </lineage>
</organism>
<comment type="caution">
    <text evidence="2">The sequence shown here is derived from an EMBL/GenBank/DDBJ whole genome shotgun (WGS) entry which is preliminary data.</text>
</comment>
<accession>A0A2S5GB11</accession>
<dbReference type="EMBL" id="PREZ01000004">
    <property type="protein sequence ID" value="PPA70180.1"/>
    <property type="molecule type" value="Genomic_DNA"/>
</dbReference>
<reference evidence="2 3" key="1">
    <citation type="submission" date="2018-02" db="EMBL/GenBank/DDBJ databases">
        <title>Jeotgalibacillus proteolyticum sp. nov. a protease producing bacterium isolated from ocean sediments of Laizhou Bay.</title>
        <authorList>
            <person name="Li Y."/>
        </authorList>
    </citation>
    <scope>NUCLEOTIDE SEQUENCE [LARGE SCALE GENOMIC DNA]</scope>
    <source>
        <strain evidence="2 3">22-7</strain>
    </source>
</reference>
<dbReference type="SUPFAM" id="SSF140652">
    <property type="entry name" value="YozE-like"/>
    <property type="match status" value="1"/>
</dbReference>
<dbReference type="Gene3D" id="1.10.150.260">
    <property type="entry name" value="YozE SAM-like"/>
    <property type="match status" value="1"/>
</dbReference>
<evidence type="ECO:0000259" key="1">
    <source>
        <dbReference type="Pfam" id="PF06855"/>
    </source>
</evidence>
<protein>
    <recommendedName>
        <fullName evidence="1">YozE SAM-like domain-containing protein</fullName>
    </recommendedName>
</protein>
<dbReference type="AlphaFoldDB" id="A0A2S5GB11"/>
<dbReference type="OrthoDB" id="2300711at2"/>
<sequence length="107" mass="12657">MGFKEWIVRYKDRNSRRGDLAYDIYHDSKFPRGSDKAVLLNYLKWVRRAHPDCLKAFRSAWRSYSHFLKKSFDGELVRENDRLHAEILALKEQLKNSQKKEPSGGEG</sequence>
<evidence type="ECO:0000313" key="3">
    <source>
        <dbReference type="Proteomes" id="UP000239047"/>
    </source>
</evidence>
<evidence type="ECO:0000313" key="2">
    <source>
        <dbReference type="EMBL" id="PPA70180.1"/>
    </source>
</evidence>
<dbReference type="Pfam" id="PF06855">
    <property type="entry name" value="YozE_SAM_like"/>
    <property type="match status" value="1"/>
</dbReference>
<dbReference type="InterPro" id="IPR036806">
    <property type="entry name" value="YozE_SAM-like_sf"/>
</dbReference>
<dbReference type="RefSeq" id="WP_104058129.1">
    <property type="nucleotide sequence ID" value="NZ_PREZ01000004.1"/>
</dbReference>